<gene>
    <name evidence="2" type="ORF">GZH52_13600</name>
</gene>
<dbReference type="GO" id="GO:0006313">
    <property type="term" value="P:DNA transposition"/>
    <property type="evidence" value="ECO:0007669"/>
    <property type="project" value="InterPro"/>
</dbReference>
<organism evidence="2 3">
    <name type="scientific">Crenobacter caeni</name>
    <dbReference type="NCBI Taxonomy" id="2705474"/>
    <lineage>
        <taxon>Bacteria</taxon>
        <taxon>Pseudomonadati</taxon>
        <taxon>Pseudomonadota</taxon>
        <taxon>Betaproteobacteria</taxon>
        <taxon>Neisseriales</taxon>
        <taxon>Neisseriaceae</taxon>
        <taxon>Crenobacter</taxon>
    </lineage>
</organism>
<dbReference type="RefSeq" id="WP_163317120.1">
    <property type="nucleotide sequence ID" value="NZ_JAAGAA010000013.1"/>
</dbReference>
<proteinExistence type="predicted"/>
<feature type="coiled-coil region" evidence="1">
    <location>
        <begin position="58"/>
        <end position="92"/>
    </location>
</feature>
<dbReference type="InterPro" id="IPR002514">
    <property type="entry name" value="Transposase_8"/>
</dbReference>
<dbReference type="InterPro" id="IPR009057">
    <property type="entry name" value="Homeodomain-like_sf"/>
</dbReference>
<protein>
    <submittedName>
        <fullName evidence="2">Transposase</fullName>
    </submittedName>
</protein>
<dbReference type="Gene3D" id="1.10.10.60">
    <property type="entry name" value="Homeodomain-like"/>
    <property type="match status" value="1"/>
</dbReference>
<sequence>MKRRYQNQFKIEALRYLRNVKSISKAARKFDVHMSTLASWQQIGLETFLQREQANLLVDARNQDARALLQRIQRLEQENSVLRQTVRHYFNESDREGFATVPKAQASRNNMRPFAR</sequence>
<dbReference type="GO" id="GO:0003677">
    <property type="term" value="F:DNA binding"/>
    <property type="evidence" value="ECO:0007669"/>
    <property type="project" value="InterPro"/>
</dbReference>
<dbReference type="Pfam" id="PF01527">
    <property type="entry name" value="HTH_Tnp_1"/>
    <property type="match status" value="1"/>
</dbReference>
<dbReference type="AlphaFoldDB" id="A0A6B2KUX7"/>
<accession>A0A6B2KUX7</accession>
<dbReference type="SUPFAM" id="SSF46689">
    <property type="entry name" value="Homeodomain-like"/>
    <property type="match status" value="1"/>
</dbReference>
<name>A0A6B2KUX7_9NEIS</name>
<dbReference type="Proteomes" id="UP000482578">
    <property type="component" value="Unassembled WGS sequence"/>
</dbReference>
<reference evidence="2 3" key="1">
    <citation type="submission" date="2020-02" db="EMBL/GenBank/DDBJ databases">
        <authorList>
            <person name="Yang Z."/>
        </authorList>
    </citation>
    <scope>NUCLEOTIDE SEQUENCE [LARGE SCALE GENOMIC DNA]</scope>
    <source>
        <strain evidence="2 3">HX-7-9</strain>
    </source>
</reference>
<evidence type="ECO:0000313" key="2">
    <source>
        <dbReference type="EMBL" id="NDV13809.1"/>
    </source>
</evidence>
<keyword evidence="3" id="KW-1185">Reference proteome</keyword>
<comment type="caution">
    <text evidence="2">The sequence shown here is derived from an EMBL/GenBank/DDBJ whole genome shotgun (WGS) entry which is preliminary data.</text>
</comment>
<evidence type="ECO:0000256" key="1">
    <source>
        <dbReference type="SAM" id="Coils"/>
    </source>
</evidence>
<evidence type="ECO:0000313" key="3">
    <source>
        <dbReference type="Proteomes" id="UP000482578"/>
    </source>
</evidence>
<dbReference type="EMBL" id="JAAGAA010000013">
    <property type="protein sequence ID" value="NDV13809.1"/>
    <property type="molecule type" value="Genomic_DNA"/>
</dbReference>
<dbReference type="GO" id="GO:0004803">
    <property type="term" value="F:transposase activity"/>
    <property type="evidence" value="ECO:0007669"/>
    <property type="project" value="InterPro"/>
</dbReference>
<keyword evidence="1" id="KW-0175">Coiled coil</keyword>